<keyword evidence="3" id="KW-1185">Reference proteome</keyword>
<proteinExistence type="predicted"/>
<dbReference type="EMBL" id="JARKIB010000411">
    <property type="protein sequence ID" value="KAJ7710219.1"/>
    <property type="molecule type" value="Genomic_DNA"/>
</dbReference>
<feature type="coiled-coil region" evidence="1">
    <location>
        <begin position="301"/>
        <end position="328"/>
    </location>
</feature>
<protein>
    <submittedName>
        <fullName evidence="2">Uncharacterized protein</fullName>
    </submittedName>
</protein>
<organism evidence="2 3">
    <name type="scientific">Mycena metata</name>
    <dbReference type="NCBI Taxonomy" id="1033252"/>
    <lineage>
        <taxon>Eukaryota</taxon>
        <taxon>Fungi</taxon>
        <taxon>Dikarya</taxon>
        <taxon>Basidiomycota</taxon>
        <taxon>Agaricomycotina</taxon>
        <taxon>Agaricomycetes</taxon>
        <taxon>Agaricomycetidae</taxon>
        <taxon>Agaricales</taxon>
        <taxon>Marasmiineae</taxon>
        <taxon>Mycenaceae</taxon>
        <taxon>Mycena</taxon>
    </lineage>
</organism>
<keyword evidence="1" id="KW-0175">Coiled coil</keyword>
<reference evidence="2" key="1">
    <citation type="submission" date="2023-03" db="EMBL/GenBank/DDBJ databases">
        <title>Massive genome expansion in bonnet fungi (Mycena s.s.) driven by repeated elements and novel gene families across ecological guilds.</title>
        <authorList>
            <consortium name="Lawrence Berkeley National Laboratory"/>
            <person name="Harder C.B."/>
            <person name="Miyauchi S."/>
            <person name="Viragh M."/>
            <person name="Kuo A."/>
            <person name="Thoen E."/>
            <person name="Andreopoulos B."/>
            <person name="Lu D."/>
            <person name="Skrede I."/>
            <person name="Drula E."/>
            <person name="Henrissat B."/>
            <person name="Morin E."/>
            <person name="Kohler A."/>
            <person name="Barry K."/>
            <person name="LaButti K."/>
            <person name="Morin E."/>
            <person name="Salamov A."/>
            <person name="Lipzen A."/>
            <person name="Mereny Z."/>
            <person name="Hegedus B."/>
            <person name="Baldrian P."/>
            <person name="Stursova M."/>
            <person name="Weitz H."/>
            <person name="Taylor A."/>
            <person name="Grigoriev I.V."/>
            <person name="Nagy L.G."/>
            <person name="Martin F."/>
            <person name="Kauserud H."/>
        </authorList>
    </citation>
    <scope>NUCLEOTIDE SEQUENCE</scope>
    <source>
        <strain evidence="2">CBHHK182m</strain>
    </source>
</reference>
<feature type="coiled-coil region" evidence="1">
    <location>
        <begin position="17"/>
        <end position="104"/>
    </location>
</feature>
<accession>A0AAD7H1M9</accession>
<sequence length="562" mass="64001">MESDAIVENLGVLFKYLDDSRARVAELKKELEHKRLDTAFFTKRDARRIQDLEVEKEALTKQVAACKEQLKLKQESRQFLEFDKELLDQEVVLLREKLKVKEESREVRLEPRVDELPNTVLSETRMAVMSERQLKVALEEKCLSLETRVKESAQLASTAMRERIEADKALEENRRECGVRAEKIQDLQRTYDELKTAYRATLSERDTLIKTRDRETQVHALNMGDLQQECDQLESANFVLAAEKNTLIKTCEALQSSNSVALAEKVSLAEAHNLATTKLRGKYDALKGDKKVWRAACTQFESKMETDKEELQQTLRDMIELVGSIEKQSQGQGVNAQQELAEAQKRHRHYMGNLPVPPCNLGEQPEPVRLKERDLHAYLSEFQDPSWTSLSDRIVCLIGRVNISAKFHYVAYGPTSCYDRPTNKWIEGSDLASSHGGTRELFIGCKAGVEYVGSYRCHNLDALHPGGTQIPSNISASKILDIALGVRRPTEQVVRRRYLDGQIKVVATGLEYVGFNNQLYDFLRKRIADDRAELHDVTQLGKRKACDAGLRQGAKTKFRKTS</sequence>
<evidence type="ECO:0000313" key="3">
    <source>
        <dbReference type="Proteomes" id="UP001215598"/>
    </source>
</evidence>
<dbReference type="AlphaFoldDB" id="A0AAD7H1M9"/>
<evidence type="ECO:0000256" key="1">
    <source>
        <dbReference type="SAM" id="Coils"/>
    </source>
</evidence>
<evidence type="ECO:0000313" key="2">
    <source>
        <dbReference type="EMBL" id="KAJ7710219.1"/>
    </source>
</evidence>
<dbReference type="Proteomes" id="UP001215598">
    <property type="component" value="Unassembled WGS sequence"/>
</dbReference>
<comment type="caution">
    <text evidence="2">The sequence shown here is derived from an EMBL/GenBank/DDBJ whole genome shotgun (WGS) entry which is preliminary data.</text>
</comment>
<name>A0AAD7H1M9_9AGAR</name>
<gene>
    <name evidence="2" type="ORF">B0H16DRAFT_1630309</name>
</gene>